<dbReference type="AlphaFoldDB" id="A0A0M7GM94"/>
<protein>
    <submittedName>
        <fullName evidence="1">Uncharacterized protein</fullName>
    </submittedName>
</protein>
<gene>
    <name evidence="1" type="ORF">NCTC10005_03207</name>
</gene>
<dbReference type="Proteomes" id="UP000255106">
    <property type="component" value="Unassembled WGS sequence"/>
</dbReference>
<evidence type="ECO:0000313" key="1">
    <source>
        <dbReference type="EMBL" id="STQ10461.1"/>
    </source>
</evidence>
<dbReference type="EMBL" id="UGJB01000004">
    <property type="protein sequence ID" value="STQ10461.1"/>
    <property type="molecule type" value="Genomic_DNA"/>
</dbReference>
<proteinExistence type="predicted"/>
<evidence type="ECO:0000313" key="2">
    <source>
        <dbReference type="Proteomes" id="UP000255106"/>
    </source>
</evidence>
<reference evidence="1 2" key="1">
    <citation type="submission" date="2018-06" db="EMBL/GenBank/DDBJ databases">
        <authorList>
            <consortium name="Pathogen Informatics"/>
            <person name="Doyle S."/>
        </authorList>
    </citation>
    <scope>NUCLEOTIDE SEQUENCE [LARGE SCALE GENOMIC DNA]</scope>
    <source>
        <strain evidence="1 2">NCTC10005</strain>
    </source>
</reference>
<accession>A0A0M7GM94</accession>
<name>A0A0M7GM94_ENTCL</name>
<sequence>MPLRLKLLQNRPATQRNQHLPHRMVLTLQLVRQVLQLTKRYRPLLMQKERQRRYLAAHYMHRQGKY</sequence>
<organism evidence="1 2">
    <name type="scientific">Enterobacter cloacae</name>
    <dbReference type="NCBI Taxonomy" id="550"/>
    <lineage>
        <taxon>Bacteria</taxon>
        <taxon>Pseudomonadati</taxon>
        <taxon>Pseudomonadota</taxon>
        <taxon>Gammaproteobacteria</taxon>
        <taxon>Enterobacterales</taxon>
        <taxon>Enterobacteriaceae</taxon>
        <taxon>Enterobacter</taxon>
        <taxon>Enterobacter cloacae complex</taxon>
    </lineage>
</organism>